<proteinExistence type="inferred from homology"/>
<evidence type="ECO:0000313" key="13">
    <source>
        <dbReference type="EMBL" id="RZT83648.1"/>
    </source>
</evidence>
<dbReference type="EMBL" id="SHKL01000001">
    <property type="protein sequence ID" value="RZT83648.1"/>
    <property type="molecule type" value="Genomic_DNA"/>
</dbReference>
<evidence type="ECO:0000259" key="12">
    <source>
        <dbReference type="PROSITE" id="PS50928"/>
    </source>
</evidence>
<dbReference type="Pfam" id="PF00528">
    <property type="entry name" value="BPD_transp_1"/>
    <property type="match status" value="1"/>
</dbReference>
<dbReference type="PROSITE" id="PS50928">
    <property type="entry name" value="ABC_TM1"/>
    <property type="match status" value="1"/>
</dbReference>
<dbReference type="NCBIfam" id="TIGR00974">
    <property type="entry name" value="3a0107s02c"/>
    <property type="match status" value="1"/>
</dbReference>
<protein>
    <recommendedName>
        <fullName evidence="10">Phosphate transport system permease protein PstA</fullName>
    </recommendedName>
</protein>
<feature type="transmembrane region" description="Helical" evidence="10">
    <location>
        <begin position="62"/>
        <end position="81"/>
    </location>
</feature>
<dbReference type="OrthoDB" id="9775069at2"/>
<accession>A0A4Q7US63</accession>
<keyword evidence="7 10" id="KW-0812">Transmembrane</keyword>
<keyword evidence="5 10" id="KW-1003">Cell membrane</keyword>
<feature type="transmembrane region" description="Helical" evidence="10">
    <location>
        <begin position="38"/>
        <end position="56"/>
    </location>
</feature>
<evidence type="ECO:0000256" key="6">
    <source>
        <dbReference type="ARBA" id="ARBA00022592"/>
    </source>
</evidence>
<evidence type="ECO:0000256" key="8">
    <source>
        <dbReference type="ARBA" id="ARBA00022989"/>
    </source>
</evidence>
<dbReference type="SUPFAM" id="SSF161098">
    <property type="entry name" value="MetI-like"/>
    <property type="match status" value="1"/>
</dbReference>
<evidence type="ECO:0000256" key="3">
    <source>
        <dbReference type="ARBA" id="ARBA00007069"/>
    </source>
</evidence>
<evidence type="ECO:0000256" key="11">
    <source>
        <dbReference type="SAM" id="MobiDB-lite"/>
    </source>
</evidence>
<dbReference type="PANTHER" id="PTHR42922:SF1">
    <property type="entry name" value="PHOSPHATE TRANSPORT SYSTEM PERMEASE PROTEIN PSTA"/>
    <property type="match status" value="1"/>
</dbReference>
<dbReference type="InterPro" id="IPR005672">
    <property type="entry name" value="Phosphate_PstA"/>
</dbReference>
<dbReference type="Proteomes" id="UP000291591">
    <property type="component" value="Unassembled WGS sequence"/>
</dbReference>
<dbReference type="PANTHER" id="PTHR42922">
    <property type="entry name" value="PHOSPHATE TRANSPORT SYSTEM PERMEASE PROTEIN PSTA"/>
    <property type="match status" value="1"/>
</dbReference>
<comment type="caution">
    <text evidence="13">The sequence shown here is derived from an EMBL/GenBank/DDBJ whole genome shotgun (WGS) entry which is preliminary data.</text>
</comment>
<reference evidence="13 14" key="1">
    <citation type="submission" date="2019-02" db="EMBL/GenBank/DDBJ databases">
        <title>Sequencing the genomes of 1000 actinobacteria strains.</title>
        <authorList>
            <person name="Klenk H.-P."/>
        </authorList>
    </citation>
    <scope>NUCLEOTIDE SEQUENCE [LARGE SCALE GENOMIC DNA]</scope>
    <source>
        <strain evidence="13 14">DSM 45779</strain>
    </source>
</reference>
<feature type="compositionally biased region" description="Basic and acidic residues" evidence="11">
    <location>
        <begin position="1"/>
        <end position="12"/>
    </location>
</feature>
<evidence type="ECO:0000256" key="10">
    <source>
        <dbReference type="RuleBase" id="RU363043"/>
    </source>
</evidence>
<sequence>MSTGTERNKTEDQTVTGTLDTPVTTESLPKVRGSLPRWATAAILAGSLVVVGAVLAATGFSVGLWIVLSAVLFAVVTYVTSRVVEGRRKAVDRLVTVLVTGAFLLAMIPLVSVLFTVISQGWARFDPQFFNSSMRGVVGEGGGALHAIQGTLIITALAAVLSIPVGALTAVYLVEYGNNSRLARAITFFVDVMTGIPSIVAGLFAYALFALILGPGVRLGIVGAVALTVLMIPIVVRATEEMLKIVPNELREASYALGVPKWRTILKVVIPTTAGGIATGIMLAIARVIGETAPLLVTVGTALGVNLNPFDGRMATLPVFAYYSYAVPGVPREPFIDRAWTAALVLMLIVMVLNIVARLISRVFAPKTR</sequence>
<feature type="transmembrane region" description="Helical" evidence="10">
    <location>
        <begin position="152"/>
        <end position="174"/>
    </location>
</feature>
<dbReference type="CDD" id="cd06261">
    <property type="entry name" value="TM_PBP2"/>
    <property type="match status" value="1"/>
</dbReference>
<feature type="transmembrane region" description="Helical" evidence="10">
    <location>
        <begin position="339"/>
        <end position="360"/>
    </location>
</feature>
<keyword evidence="4" id="KW-0813">Transport</keyword>
<dbReference type="InterPro" id="IPR051408">
    <property type="entry name" value="Phosphate_transprt_permease"/>
</dbReference>
<evidence type="ECO:0000256" key="2">
    <source>
        <dbReference type="ARBA" id="ARBA00004651"/>
    </source>
</evidence>
<comment type="subcellular location">
    <subcellularLocation>
        <location evidence="2 10">Cell membrane</location>
        <topology evidence="2 10">Multi-pass membrane protein</topology>
    </subcellularLocation>
</comment>
<comment type="similarity">
    <text evidence="3 10">Belongs to the binding-protein-dependent transport system permease family. CysTW subfamily.</text>
</comment>
<evidence type="ECO:0000256" key="5">
    <source>
        <dbReference type="ARBA" id="ARBA00022475"/>
    </source>
</evidence>
<feature type="region of interest" description="Disordered" evidence="11">
    <location>
        <begin position="1"/>
        <end position="20"/>
    </location>
</feature>
<evidence type="ECO:0000256" key="4">
    <source>
        <dbReference type="ARBA" id="ARBA00022448"/>
    </source>
</evidence>
<feature type="domain" description="ABC transmembrane type-1" evidence="12">
    <location>
        <begin position="148"/>
        <end position="357"/>
    </location>
</feature>
<evidence type="ECO:0000256" key="1">
    <source>
        <dbReference type="ARBA" id="ARBA00003510"/>
    </source>
</evidence>
<organism evidence="13 14">
    <name type="scientific">Pseudonocardia sediminis</name>
    <dbReference type="NCBI Taxonomy" id="1397368"/>
    <lineage>
        <taxon>Bacteria</taxon>
        <taxon>Bacillati</taxon>
        <taxon>Actinomycetota</taxon>
        <taxon>Actinomycetes</taxon>
        <taxon>Pseudonocardiales</taxon>
        <taxon>Pseudonocardiaceae</taxon>
        <taxon>Pseudonocardia</taxon>
    </lineage>
</organism>
<evidence type="ECO:0000313" key="14">
    <source>
        <dbReference type="Proteomes" id="UP000291591"/>
    </source>
</evidence>
<keyword evidence="6" id="KW-0592">Phosphate transport</keyword>
<dbReference type="InterPro" id="IPR000515">
    <property type="entry name" value="MetI-like"/>
</dbReference>
<dbReference type="RefSeq" id="WP_130288366.1">
    <property type="nucleotide sequence ID" value="NZ_SHKL01000001.1"/>
</dbReference>
<keyword evidence="8 10" id="KW-1133">Transmembrane helix</keyword>
<feature type="transmembrane region" description="Helical" evidence="10">
    <location>
        <begin position="268"/>
        <end position="289"/>
    </location>
</feature>
<dbReference type="GO" id="GO:0005315">
    <property type="term" value="F:phosphate transmembrane transporter activity"/>
    <property type="evidence" value="ECO:0007669"/>
    <property type="project" value="InterPro"/>
</dbReference>
<feature type="transmembrane region" description="Helical" evidence="10">
    <location>
        <begin position="219"/>
        <end position="236"/>
    </location>
</feature>
<comment type="function">
    <text evidence="1">Part of the binding-protein-dependent transport system for phosphate; probably responsible for the translocation of the substrate across the membrane.</text>
</comment>
<gene>
    <name evidence="13" type="ORF">EV383_0459</name>
</gene>
<feature type="transmembrane region" description="Helical" evidence="10">
    <location>
        <begin position="93"/>
        <end position="118"/>
    </location>
</feature>
<dbReference type="GO" id="GO:0035435">
    <property type="term" value="P:phosphate ion transmembrane transport"/>
    <property type="evidence" value="ECO:0007669"/>
    <property type="project" value="InterPro"/>
</dbReference>
<keyword evidence="9 10" id="KW-0472">Membrane</keyword>
<dbReference type="GO" id="GO:0005886">
    <property type="term" value="C:plasma membrane"/>
    <property type="evidence" value="ECO:0007669"/>
    <property type="project" value="UniProtKB-SubCell"/>
</dbReference>
<dbReference type="AlphaFoldDB" id="A0A4Q7US63"/>
<evidence type="ECO:0000256" key="7">
    <source>
        <dbReference type="ARBA" id="ARBA00022692"/>
    </source>
</evidence>
<feature type="transmembrane region" description="Helical" evidence="10">
    <location>
        <begin position="186"/>
        <end position="213"/>
    </location>
</feature>
<evidence type="ECO:0000256" key="9">
    <source>
        <dbReference type="ARBA" id="ARBA00023136"/>
    </source>
</evidence>
<dbReference type="Gene3D" id="1.10.3720.10">
    <property type="entry name" value="MetI-like"/>
    <property type="match status" value="1"/>
</dbReference>
<dbReference type="InterPro" id="IPR035906">
    <property type="entry name" value="MetI-like_sf"/>
</dbReference>
<name>A0A4Q7US63_PSEST</name>
<keyword evidence="14" id="KW-1185">Reference proteome</keyword>